<dbReference type="Proteomes" id="UP001153365">
    <property type="component" value="Unassembled WGS sequence"/>
</dbReference>
<evidence type="ECO:0000313" key="2">
    <source>
        <dbReference type="EMBL" id="CAH7676330.1"/>
    </source>
</evidence>
<protein>
    <submittedName>
        <fullName evidence="2">Expressed protein</fullName>
    </submittedName>
</protein>
<dbReference type="EMBL" id="CALTRL010002646">
    <property type="protein sequence ID" value="CAH7676330.1"/>
    <property type="molecule type" value="Genomic_DNA"/>
</dbReference>
<dbReference type="AlphaFoldDB" id="A0AAV0B045"/>
<keyword evidence="3" id="KW-1185">Reference proteome</keyword>
<proteinExistence type="predicted"/>
<feature type="chain" id="PRO_5043751275" evidence="1">
    <location>
        <begin position="22"/>
        <end position="566"/>
    </location>
</feature>
<evidence type="ECO:0000256" key="1">
    <source>
        <dbReference type="SAM" id="SignalP"/>
    </source>
</evidence>
<reference evidence="2" key="1">
    <citation type="submission" date="2022-06" db="EMBL/GenBank/DDBJ databases">
        <authorList>
            <consortium name="SYNGENTA / RWTH Aachen University"/>
        </authorList>
    </citation>
    <scope>NUCLEOTIDE SEQUENCE</scope>
</reference>
<sequence length="566" mass="65034">MIFNFPNILLCLILCAKFAHGCEEAVDFLASFSSQSKTNSRLPDVFEPTIQPETLEKNWLSLGTSKLNIEPNDKHYKKATDKNDHLLEVLRKNSNNIDKNELLGHPVKQNLQQNGHGRSIAASIAENSFIAQSSKPDNVRGNYIYDQELLVNHDLQYQSSVGSSKNSKIMAPNKRKTHITEIDAQKKPQNIKEQALNPDSSKLSLKRIKKIDDQTVANKKVKKTSMRKKRKYQKKHESLLLTNSGNSSRGDKVIITPQQKAKFEDYMMKLLEPENSWVKLDFIQGCISSIQILTQNDMRDSMLANLGYIVRQIVKHGGEEFYIRDSEVRAFFSTPEASRFKIKSDSNPKPNAQSIRYRFLADFKKIVEAMSFENIVKKILNVDDLNSSPAFKPELWQSFELKESMDSRRLSKKIYVGKVFLVYSIIINKIFCDGPNDDRFIERQRAAIEFYDSVFGSVDPDDSGNFVLRIDSLPELAESSSERKVEIENGISIFNTNLGEREYLYMNYERALHANAMFLLETWLSLHRTELYKKLNIGIFLRTRFKPFLNSIFEILLQISGQLPSI</sequence>
<accession>A0AAV0B045</accession>
<name>A0AAV0B045_PHAPC</name>
<gene>
    <name evidence="2" type="ORF">PPACK8108_LOCUS11450</name>
</gene>
<comment type="caution">
    <text evidence="2">The sequence shown here is derived from an EMBL/GenBank/DDBJ whole genome shotgun (WGS) entry which is preliminary data.</text>
</comment>
<feature type="signal peptide" evidence="1">
    <location>
        <begin position="1"/>
        <end position="21"/>
    </location>
</feature>
<evidence type="ECO:0000313" key="3">
    <source>
        <dbReference type="Proteomes" id="UP001153365"/>
    </source>
</evidence>
<organism evidence="2 3">
    <name type="scientific">Phakopsora pachyrhizi</name>
    <name type="common">Asian soybean rust disease fungus</name>
    <dbReference type="NCBI Taxonomy" id="170000"/>
    <lineage>
        <taxon>Eukaryota</taxon>
        <taxon>Fungi</taxon>
        <taxon>Dikarya</taxon>
        <taxon>Basidiomycota</taxon>
        <taxon>Pucciniomycotina</taxon>
        <taxon>Pucciniomycetes</taxon>
        <taxon>Pucciniales</taxon>
        <taxon>Phakopsoraceae</taxon>
        <taxon>Phakopsora</taxon>
    </lineage>
</organism>
<keyword evidence="1" id="KW-0732">Signal</keyword>